<dbReference type="EMBL" id="HG793174">
    <property type="protein sequence ID" value="CRL29861.1"/>
    <property type="molecule type" value="Genomic_DNA"/>
</dbReference>
<organism evidence="3 4">
    <name type="scientific">Penicillium camemberti (strain FM 013)</name>
    <dbReference type="NCBI Taxonomy" id="1429867"/>
    <lineage>
        <taxon>Eukaryota</taxon>
        <taxon>Fungi</taxon>
        <taxon>Dikarya</taxon>
        <taxon>Ascomycota</taxon>
        <taxon>Pezizomycotina</taxon>
        <taxon>Eurotiomycetes</taxon>
        <taxon>Eurotiomycetidae</taxon>
        <taxon>Eurotiales</taxon>
        <taxon>Aspergillaceae</taxon>
        <taxon>Penicillium</taxon>
    </lineage>
</organism>
<evidence type="ECO:0000313" key="4">
    <source>
        <dbReference type="Proteomes" id="UP000053732"/>
    </source>
</evidence>
<gene>
    <name evidence="3" type="ORF">PCAMFM013_S041g000003</name>
</gene>
<dbReference type="InterPro" id="IPR054505">
    <property type="entry name" value="Myb_DNA-bind_8"/>
</dbReference>
<feature type="domain" description="Myb-like DNA-binding" evidence="2">
    <location>
        <begin position="48"/>
        <end position="89"/>
    </location>
</feature>
<evidence type="ECO:0000259" key="2">
    <source>
        <dbReference type="Pfam" id="PF22980"/>
    </source>
</evidence>
<feature type="compositionally biased region" description="Acidic residues" evidence="1">
    <location>
        <begin position="112"/>
        <end position="125"/>
    </location>
</feature>
<dbReference type="AlphaFoldDB" id="A0A0G4PU84"/>
<feature type="compositionally biased region" description="Basic and acidic residues" evidence="1">
    <location>
        <begin position="1"/>
        <end position="14"/>
    </location>
</feature>
<protein>
    <submittedName>
        <fullName evidence="3">Str. FM013</fullName>
    </submittedName>
</protein>
<proteinExistence type="predicted"/>
<feature type="region of interest" description="Disordered" evidence="1">
    <location>
        <begin position="88"/>
        <end position="125"/>
    </location>
</feature>
<evidence type="ECO:0000256" key="1">
    <source>
        <dbReference type="SAM" id="MobiDB-lite"/>
    </source>
</evidence>
<dbReference type="Proteomes" id="UP000053732">
    <property type="component" value="Unassembled WGS sequence"/>
</dbReference>
<dbReference type="Pfam" id="PF22980">
    <property type="entry name" value="Myb_DNA-bind_8"/>
    <property type="match status" value="1"/>
</dbReference>
<keyword evidence="4" id="KW-1185">Reference proteome</keyword>
<name>A0A0G4PU84_PENC3</name>
<sequence>MAPTTKLEKADAKEPAAAPTKAKLKLNLKAPKAEAEVPETGAKGKTTDEEFLLTLLDTIKVDHGTASKSLGITKAACRMRFIRLQQKHGFKVKGKGTPRRKQAQVPNNEEGTTGEEADMGEATEN</sequence>
<feature type="compositionally biased region" description="Basic residues" evidence="1">
    <location>
        <begin position="88"/>
        <end position="102"/>
    </location>
</feature>
<accession>A0A0G4PU84</accession>
<evidence type="ECO:0000313" key="3">
    <source>
        <dbReference type="EMBL" id="CRL29861.1"/>
    </source>
</evidence>
<feature type="region of interest" description="Disordered" evidence="1">
    <location>
        <begin position="1"/>
        <end position="20"/>
    </location>
</feature>
<reference evidence="3 4" key="1">
    <citation type="journal article" date="2014" name="Nat. Commun.">
        <title>Multiple recent horizontal transfers of a large genomic region in cheese making fungi.</title>
        <authorList>
            <person name="Cheeseman K."/>
            <person name="Ropars J."/>
            <person name="Renault P."/>
            <person name="Dupont J."/>
            <person name="Gouzy J."/>
            <person name="Branca A."/>
            <person name="Abraham A.L."/>
            <person name="Ceppi M."/>
            <person name="Conseiller E."/>
            <person name="Debuchy R."/>
            <person name="Malagnac F."/>
            <person name="Goarin A."/>
            <person name="Silar P."/>
            <person name="Lacoste S."/>
            <person name="Sallet E."/>
            <person name="Bensimon A."/>
            <person name="Giraud T."/>
            <person name="Brygoo Y."/>
        </authorList>
    </citation>
    <scope>NUCLEOTIDE SEQUENCE [LARGE SCALE GENOMIC DNA]</scope>
    <source>
        <strain evidence="4">FM 013</strain>
    </source>
</reference>